<dbReference type="Proteomes" id="UP000269412">
    <property type="component" value="Unassembled WGS sequence"/>
</dbReference>
<gene>
    <name evidence="3" type="ORF">CLV91_2924</name>
</gene>
<evidence type="ECO:0000256" key="1">
    <source>
        <dbReference type="SAM" id="MobiDB-lite"/>
    </source>
</evidence>
<evidence type="ECO:0000313" key="4">
    <source>
        <dbReference type="Proteomes" id="UP000269412"/>
    </source>
</evidence>
<dbReference type="EMBL" id="RBIQ01000011">
    <property type="protein sequence ID" value="RKR07742.1"/>
    <property type="molecule type" value="Genomic_DNA"/>
</dbReference>
<evidence type="ECO:0000313" key="3">
    <source>
        <dbReference type="EMBL" id="RKR07742.1"/>
    </source>
</evidence>
<sequence length="292" mass="33449">MKKNIFFIALLIMTSSYAQDFQGKAVYESKTSVDLSNFGRPDMPEEDKKRIKERIKRNFEKTFVLSFNKIEALYLEEKRLEQPGNNRGSFRGFAFNVSGKYYKNIKEEKYINQKEMFGKVFLIKDELPSLSWVMGSETKQIGQYLCYKATALKAVDPASVLNFRPPGRPGGNREQDAKKDSVSKENSLFKDKEKTKEIEVTAWYTLDIPISQGPGEYWGLPGLILEVNADKTTILCSKIIINSKDKEIIEAPKKGKEITQEKYNKVLKAKMKEFSERPRNGPGSRGGNRPRN</sequence>
<dbReference type="Pfam" id="PF09697">
    <property type="entry name" value="Porph_ging"/>
    <property type="match status" value="1"/>
</dbReference>
<feature type="compositionally biased region" description="Basic and acidic residues" evidence="1">
    <location>
        <begin position="269"/>
        <end position="279"/>
    </location>
</feature>
<organism evidence="3 4">
    <name type="scientific">Maribacter vaceletii</name>
    <dbReference type="NCBI Taxonomy" id="1206816"/>
    <lineage>
        <taxon>Bacteria</taxon>
        <taxon>Pseudomonadati</taxon>
        <taxon>Bacteroidota</taxon>
        <taxon>Flavobacteriia</taxon>
        <taxon>Flavobacteriales</taxon>
        <taxon>Flavobacteriaceae</taxon>
        <taxon>Maribacter</taxon>
    </lineage>
</organism>
<feature type="compositionally biased region" description="Basic and acidic residues" evidence="1">
    <location>
        <begin position="171"/>
        <end position="190"/>
    </location>
</feature>
<feature type="region of interest" description="Disordered" evidence="1">
    <location>
        <begin position="269"/>
        <end position="292"/>
    </location>
</feature>
<proteinExistence type="predicted"/>
<keyword evidence="4" id="KW-1185">Reference proteome</keyword>
<dbReference type="NCBIfam" id="TIGR01200">
    <property type="entry name" value="GLPGLI"/>
    <property type="match status" value="1"/>
</dbReference>
<dbReference type="OrthoDB" id="1068986at2"/>
<dbReference type="RefSeq" id="WP_121068927.1">
    <property type="nucleotide sequence ID" value="NZ_RBIQ01000011.1"/>
</dbReference>
<dbReference type="AlphaFoldDB" id="A0A495DSW4"/>
<comment type="caution">
    <text evidence="3">The sequence shown here is derived from an EMBL/GenBank/DDBJ whole genome shotgun (WGS) entry which is preliminary data.</text>
</comment>
<name>A0A495DSW4_9FLAO</name>
<keyword evidence="2" id="KW-0732">Signal</keyword>
<accession>A0A495DSW4</accession>
<reference evidence="3 4" key="1">
    <citation type="submission" date="2018-10" db="EMBL/GenBank/DDBJ databases">
        <title>Genomic Encyclopedia of Archaeal and Bacterial Type Strains, Phase II (KMG-II): from individual species to whole genera.</title>
        <authorList>
            <person name="Goeker M."/>
        </authorList>
    </citation>
    <scope>NUCLEOTIDE SEQUENCE [LARGE SCALE GENOMIC DNA]</scope>
    <source>
        <strain evidence="3 4">DSM 25230</strain>
    </source>
</reference>
<feature type="chain" id="PRO_5019759443" evidence="2">
    <location>
        <begin position="19"/>
        <end position="292"/>
    </location>
</feature>
<evidence type="ECO:0000256" key="2">
    <source>
        <dbReference type="SAM" id="SignalP"/>
    </source>
</evidence>
<feature type="signal peptide" evidence="2">
    <location>
        <begin position="1"/>
        <end position="18"/>
    </location>
</feature>
<dbReference type="InterPro" id="IPR005901">
    <property type="entry name" value="GLPGLI"/>
</dbReference>
<protein>
    <submittedName>
        <fullName evidence="3">GLPGLI family protein</fullName>
    </submittedName>
</protein>
<feature type="region of interest" description="Disordered" evidence="1">
    <location>
        <begin position="163"/>
        <end position="190"/>
    </location>
</feature>